<protein>
    <submittedName>
        <fullName evidence="1">Uncharacterized protein</fullName>
    </submittedName>
</protein>
<evidence type="ECO:0000313" key="2">
    <source>
        <dbReference type="Proteomes" id="UP001321473"/>
    </source>
</evidence>
<name>A0AAQ4EXG8_AMBAM</name>
<keyword evidence="2" id="KW-1185">Reference proteome</keyword>
<dbReference type="AlphaFoldDB" id="A0AAQ4EXG8"/>
<accession>A0AAQ4EXG8</accession>
<dbReference type="Proteomes" id="UP001321473">
    <property type="component" value="Unassembled WGS sequence"/>
</dbReference>
<proteinExistence type="predicted"/>
<gene>
    <name evidence="1" type="ORF">V5799_019504</name>
</gene>
<comment type="caution">
    <text evidence="1">The sequence shown here is derived from an EMBL/GenBank/DDBJ whole genome shotgun (WGS) entry which is preliminary data.</text>
</comment>
<evidence type="ECO:0000313" key="1">
    <source>
        <dbReference type="EMBL" id="KAK8779153.1"/>
    </source>
</evidence>
<sequence length="54" mass="6006">MAAVLSEMLNFRLFGDPAFRVFALSRVFCGLGYSVPYLFLTLRAVDELGVSETD</sequence>
<dbReference type="EMBL" id="JARKHS020010113">
    <property type="protein sequence ID" value="KAK8779153.1"/>
    <property type="molecule type" value="Genomic_DNA"/>
</dbReference>
<organism evidence="1 2">
    <name type="scientific">Amblyomma americanum</name>
    <name type="common">Lone star tick</name>
    <dbReference type="NCBI Taxonomy" id="6943"/>
    <lineage>
        <taxon>Eukaryota</taxon>
        <taxon>Metazoa</taxon>
        <taxon>Ecdysozoa</taxon>
        <taxon>Arthropoda</taxon>
        <taxon>Chelicerata</taxon>
        <taxon>Arachnida</taxon>
        <taxon>Acari</taxon>
        <taxon>Parasitiformes</taxon>
        <taxon>Ixodida</taxon>
        <taxon>Ixodoidea</taxon>
        <taxon>Ixodidae</taxon>
        <taxon>Amblyomminae</taxon>
        <taxon>Amblyomma</taxon>
    </lineage>
</organism>
<feature type="non-terminal residue" evidence="1">
    <location>
        <position position="54"/>
    </location>
</feature>
<reference evidence="1 2" key="1">
    <citation type="journal article" date="2023" name="Arcadia Sci">
        <title>De novo assembly of a long-read Amblyomma americanum tick genome.</title>
        <authorList>
            <person name="Chou S."/>
            <person name="Poskanzer K.E."/>
            <person name="Rollins M."/>
            <person name="Thuy-Boun P.S."/>
        </authorList>
    </citation>
    <scope>NUCLEOTIDE SEQUENCE [LARGE SCALE GENOMIC DNA]</scope>
    <source>
        <strain evidence="1">F_SG_1</strain>
        <tissue evidence="1">Salivary glands</tissue>
    </source>
</reference>